<organism evidence="1 2">
    <name type="scientific">Ziziphus jujuba var. spinosa</name>
    <dbReference type="NCBI Taxonomy" id="714518"/>
    <lineage>
        <taxon>Eukaryota</taxon>
        <taxon>Viridiplantae</taxon>
        <taxon>Streptophyta</taxon>
        <taxon>Embryophyta</taxon>
        <taxon>Tracheophyta</taxon>
        <taxon>Spermatophyta</taxon>
        <taxon>Magnoliopsida</taxon>
        <taxon>eudicotyledons</taxon>
        <taxon>Gunneridae</taxon>
        <taxon>Pentapetalae</taxon>
        <taxon>rosids</taxon>
        <taxon>fabids</taxon>
        <taxon>Rosales</taxon>
        <taxon>Rhamnaceae</taxon>
        <taxon>Paliureae</taxon>
        <taxon>Ziziphus</taxon>
    </lineage>
</organism>
<accession>A0A978UNU6</accession>
<reference evidence="1" key="1">
    <citation type="journal article" date="2021" name="Front. Plant Sci.">
        <title>Chromosome-Scale Genome Assembly for Chinese Sour Jujube and Insights Into Its Genome Evolution and Domestication Signature.</title>
        <authorList>
            <person name="Shen L.-Y."/>
            <person name="Luo H."/>
            <person name="Wang X.-L."/>
            <person name="Wang X.-M."/>
            <person name="Qiu X.-J."/>
            <person name="Liu H."/>
            <person name="Zhou S.-S."/>
            <person name="Jia K.-H."/>
            <person name="Nie S."/>
            <person name="Bao Y.-T."/>
            <person name="Zhang R.-G."/>
            <person name="Yun Q.-Z."/>
            <person name="Chai Y.-H."/>
            <person name="Lu J.-Y."/>
            <person name="Li Y."/>
            <person name="Zhao S.-W."/>
            <person name="Mao J.-F."/>
            <person name="Jia S.-G."/>
            <person name="Mao Y.-M."/>
        </authorList>
    </citation>
    <scope>NUCLEOTIDE SEQUENCE</scope>
    <source>
        <strain evidence="1">AT0</strain>
        <tissue evidence="1">Leaf</tissue>
    </source>
</reference>
<dbReference type="Proteomes" id="UP000813462">
    <property type="component" value="Unassembled WGS sequence"/>
</dbReference>
<evidence type="ECO:0000313" key="2">
    <source>
        <dbReference type="Proteomes" id="UP000813462"/>
    </source>
</evidence>
<proteinExistence type="predicted"/>
<evidence type="ECO:0000313" key="1">
    <source>
        <dbReference type="EMBL" id="KAH7516498.1"/>
    </source>
</evidence>
<gene>
    <name evidence="1" type="ORF">FEM48_Zijuj10G0141400</name>
</gene>
<protein>
    <submittedName>
        <fullName evidence="1">Uncharacterized protein</fullName>
    </submittedName>
</protein>
<sequence>MGNKDLKNNKLTVRSVEPVEKETRHLILNWMAMSQSKASIPFPIAKSKKDQKMLKEQNSVKEDLNLLDNGGEAVSG</sequence>
<name>A0A978UNU6_ZIZJJ</name>
<dbReference type="EMBL" id="JAEACU010000010">
    <property type="protein sequence ID" value="KAH7516498.1"/>
    <property type="molecule type" value="Genomic_DNA"/>
</dbReference>
<dbReference type="AlphaFoldDB" id="A0A978UNU6"/>
<comment type="caution">
    <text evidence="1">The sequence shown here is derived from an EMBL/GenBank/DDBJ whole genome shotgun (WGS) entry which is preliminary data.</text>
</comment>